<evidence type="ECO:0000313" key="5">
    <source>
        <dbReference type="EMBL" id="PYB77893.1"/>
    </source>
</evidence>
<dbReference type="Proteomes" id="UP000247536">
    <property type="component" value="Unassembled WGS sequence"/>
</dbReference>
<dbReference type="PANTHER" id="PTHR32089:SF112">
    <property type="entry name" value="LYSOZYME-LIKE PROTEIN-RELATED"/>
    <property type="match status" value="1"/>
</dbReference>
<organism evidence="5 6">
    <name type="scientific">Rhizobium wuzhouense</name>
    <dbReference type="NCBI Taxonomy" id="1986026"/>
    <lineage>
        <taxon>Bacteria</taxon>
        <taxon>Pseudomonadati</taxon>
        <taxon>Pseudomonadota</taxon>
        <taxon>Alphaproteobacteria</taxon>
        <taxon>Hyphomicrobiales</taxon>
        <taxon>Rhizobiaceae</taxon>
        <taxon>Rhizobium/Agrobacterium group</taxon>
        <taxon>Rhizobium</taxon>
    </lineage>
</organism>
<evidence type="ECO:0000259" key="4">
    <source>
        <dbReference type="PROSITE" id="PS50111"/>
    </source>
</evidence>
<dbReference type="SUPFAM" id="SSF58104">
    <property type="entry name" value="Methyl-accepting chemotaxis protein (MCP) signaling domain"/>
    <property type="match status" value="1"/>
</dbReference>
<keyword evidence="6" id="KW-1185">Reference proteome</keyword>
<dbReference type="PANTHER" id="PTHR32089">
    <property type="entry name" value="METHYL-ACCEPTING CHEMOTAXIS PROTEIN MCPB"/>
    <property type="match status" value="1"/>
</dbReference>
<dbReference type="PROSITE" id="PS50111">
    <property type="entry name" value="CHEMOTAXIS_TRANSDUC_2"/>
    <property type="match status" value="1"/>
</dbReference>
<evidence type="ECO:0000256" key="2">
    <source>
        <dbReference type="PROSITE-ProRule" id="PRU00284"/>
    </source>
</evidence>
<evidence type="ECO:0000256" key="1">
    <source>
        <dbReference type="ARBA" id="ARBA00023224"/>
    </source>
</evidence>
<evidence type="ECO:0000256" key="3">
    <source>
        <dbReference type="SAM" id="MobiDB-lite"/>
    </source>
</evidence>
<feature type="domain" description="Methyl-accepting transducer" evidence="4">
    <location>
        <begin position="52"/>
        <end position="288"/>
    </location>
</feature>
<dbReference type="Gene3D" id="1.10.287.950">
    <property type="entry name" value="Methyl-accepting chemotaxis protein"/>
    <property type="match status" value="1"/>
</dbReference>
<dbReference type="EMBL" id="QJRY01000001">
    <property type="protein sequence ID" value="PYB77893.1"/>
    <property type="molecule type" value="Genomic_DNA"/>
</dbReference>
<dbReference type="InterPro" id="IPR004089">
    <property type="entry name" value="MCPsignal_dom"/>
</dbReference>
<accession>A0ABX5P2R2</accession>
<protein>
    <submittedName>
        <fullName evidence="5">Methyl-accepting chemotaxis protein</fullName>
    </submittedName>
</protein>
<reference evidence="5 6" key="1">
    <citation type="submission" date="2018-06" db="EMBL/GenBank/DDBJ databases">
        <title>Rhizobium wuzhouense sp. nov., isolated from roots of Oryza officinalis.</title>
        <authorList>
            <person name="Yuan T."/>
        </authorList>
    </citation>
    <scope>NUCLEOTIDE SEQUENCE [LARGE SCALE GENOMIC DNA]</scope>
    <source>
        <strain evidence="5 6">W44</strain>
    </source>
</reference>
<name>A0ABX5P2R2_9HYPH</name>
<keyword evidence="1 2" id="KW-0807">Transducer</keyword>
<feature type="region of interest" description="Disordered" evidence="3">
    <location>
        <begin position="1"/>
        <end position="33"/>
    </location>
</feature>
<evidence type="ECO:0000313" key="6">
    <source>
        <dbReference type="Proteomes" id="UP000247536"/>
    </source>
</evidence>
<gene>
    <name evidence="5" type="ORF">DMY87_00795</name>
</gene>
<dbReference type="Pfam" id="PF00015">
    <property type="entry name" value="MCPsignal"/>
    <property type="match status" value="1"/>
</dbReference>
<dbReference type="SMART" id="SM00283">
    <property type="entry name" value="MA"/>
    <property type="match status" value="1"/>
</dbReference>
<sequence length="498" mass="53123">MSAATDFAVDRDPLAGEAGDNNPAPEAAVDQHPDANADAARLRGIVERLANEASTLGVDLVDIAGAIQDVAAVSKRHAGTFDQITRTALSIAETNRDVAASLRATDETAGEARRMLSDSATRLQGAVGKIDTMVEASEEIGTEIGSFSRSLAEVDKVAEEIGTIARQTNLLALNAAIEAARAGEAGKGFAVVAAEVRALALQTSQATGAIQQTLNEIRQKIIRLTEAGRGATDSARDVRETSQAMNASFGAMEGVITRILDGSSTISATTDRVDRQCSEFVATLDTMAGEVRQSDQHLQQTAGRIDKVVALSETLIQLTASAGIETADSRWINTAVSVAAQISETFQRAVDTGRIRMADLFDRNYRPIPGTDPVQMLTAFTDFTDQVLPAIQEPVTQLSDRIGFCAAIDENGYLPTHNKKFAQAQRPGDTVWNTANCRNRRIFNDRVGLAAGRSQAPFLVQTYRRDMGGGQFVLMKDISAPITVGGRHWGGLRLAVKV</sequence>
<proteinExistence type="predicted"/>
<comment type="caution">
    <text evidence="5">The sequence shown here is derived from an EMBL/GenBank/DDBJ whole genome shotgun (WGS) entry which is preliminary data.</text>
</comment>